<dbReference type="InterPro" id="IPR005171">
    <property type="entry name" value="Cyt_c_oxidase_su4_prok"/>
</dbReference>
<evidence type="ECO:0000256" key="6">
    <source>
        <dbReference type="ARBA" id="ARBA00022475"/>
    </source>
</evidence>
<evidence type="ECO:0000256" key="11">
    <source>
        <dbReference type="ARBA" id="ARBA00023136"/>
    </source>
</evidence>
<keyword evidence="5" id="KW-0813">Transport</keyword>
<keyword evidence="11 17" id="KW-0472">Membrane</keyword>
<evidence type="ECO:0000256" key="17">
    <source>
        <dbReference type="SAM" id="Phobius"/>
    </source>
</evidence>
<dbReference type="GO" id="GO:0019646">
    <property type="term" value="P:aerobic electron transport chain"/>
    <property type="evidence" value="ECO:0007669"/>
    <property type="project" value="TreeGrafter"/>
</dbReference>
<protein>
    <recommendedName>
        <fullName evidence="4">Cytochrome bo(3) ubiquinol oxidase subunit 4</fullName>
    </recommendedName>
    <alternativeName>
        <fullName evidence="16">Cytochrome o ubiquinol oxidase subunit 4</fullName>
    </alternativeName>
    <alternativeName>
        <fullName evidence="13">Oxidase bo(3) subunit 4</fullName>
    </alternativeName>
    <alternativeName>
        <fullName evidence="14">Ubiquinol oxidase polypeptide IV</fullName>
    </alternativeName>
    <alternativeName>
        <fullName evidence="15">Ubiquinol oxidase subunit 4</fullName>
    </alternativeName>
</protein>
<keyword evidence="9 17" id="KW-1133">Transmembrane helix</keyword>
<evidence type="ECO:0000313" key="18">
    <source>
        <dbReference type="EMBL" id="XCJ77766.1"/>
    </source>
</evidence>
<feature type="transmembrane region" description="Helical" evidence="17">
    <location>
        <begin position="79"/>
        <end position="100"/>
    </location>
</feature>
<keyword evidence="8" id="KW-0249">Electron transport</keyword>
<comment type="function">
    <text evidence="12">Cytochrome bo(3) ubiquinol terminal oxidase is the component of the aerobic respiratory chain of E.coli that predominates when cells are grown at high aeration. Has proton pump activity across the membrane in addition to electron transfer, pumping 2 protons/electron.</text>
</comment>
<dbReference type="GO" id="GO:0009319">
    <property type="term" value="C:cytochrome o ubiquinol oxidase complex"/>
    <property type="evidence" value="ECO:0007669"/>
    <property type="project" value="TreeGrafter"/>
</dbReference>
<keyword evidence="6" id="KW-1003">Cell membrane</keyword>
<proteinExistence type="inferred from homology"/>
<evidence type="ECO:0000256" key="4">
    <source>
        <dbReference type="ARBA" id="ARBA00014689"/>
    </source>
</evidence>
<dbReference type="NCBIfam" id="TIGR02847">
    <property type="entry name" value="CyoD"/>
    <property type="match status" value="1"/>
</dbReference>
<dbReference type="PANTHER" id="PTHR36835">
    <property type="entry name" value="CYTOCHROME BO(3) UBIQUINOL OXIDASE SUBUNIT 4"/>
    <property type="match status" value="1"/>
</dbReference>
<organism evidence="18">
    <name type="scientific">Salinicola endophyticus</name>
    <dbReference type="NCBI Taxonomy" id="1949083"/>
    <lineage>
        <taxon>Bacteria</taxon>
        <taxon>Pseudomonadati</taxon>
        <taxon>Pseudomonadota</taxon>
        <taxon>Gammaproteobacteria</taxon>
        <taxon>Oceanospirillales</taxon>
        <taxon>Halomonadaceae</taxon>
        <taxon>Salinicola</taxon>
    </lineage>
</organism>
<dbReference type="InterPro" id="IPR014210">
    <property type="entry name" value="Cyt_o_ubiqinol_oxidase_su4"/>
</dbReference>
<feature type="transmembrane region" description="Helical" evidence="17">
    <location>
        <begin position="20"/>
        <end position="40"/>
    </location>
</feature>
<gene>
    <name evidence="18" type="primary">cyoD</name>
    <name evidence="18" type="ORF">ABV408_09865</name>
</gene>
<dbReference type="InterPro" id="IPR050968">
    <property type="entry name" value="Cytochrome_c_oxidase_bac_sub4"/>
</dbReference>
<comment type="subcellular location">
    <subcellularLocation>
        <location evidence="1">Cell membrane</location>
        <topology evidence="1">Multi-pass membrane protein</topology>
    </subcellularLocation>
</comment>
<dbReference type="GO" id="GO:0015990">
    <property type="term" value="P:electron transport coupled proton transport"/>
    <property type="evidence" value="ECO:0007669"/>
    <property type="project" value="InterPro"/>
</dbReference>
<evidence type="ECO:0000256" key="7">
    <source>
        <dbReference type="ARBA" id="ARBA00022692"/>
    </source>
</evidence>
<comment type="similarity">
    <text evidence="2">Belongs to the cytochrome c oxidase bacterial subunit 4 family.</text>
</comment>
<comment type="subunit">
    <text evidence="3">Heterooctamer of two A chains, two B chains, two C chains and two D chains.</text>
</comment>
<name>A0AB74UBA5_9GAMM</name>
<reference evidence="18" key="1">
    <citation type="submission" date="2024-06" db="EMBL/GenBank/DDBJ databases">
        <title>Complete genome of Salinicola endophyticus HNIBRBA4755.</title>
        <authorList>
            <person name="Shin S.Y."/>
            <person name="Kang H."/>
            <person name="Song J."/>
        </authorList>
    </citation>
    <scope>NUCLEOTIDE SEQUENCE</scope>
    <source>
        <strain evidence="18">HNIBRBA4755</strain>
    </source>
</reference>
<evidence type="ECO:0000256" key="13">
    <source>
        <dbReference type="ARBA" id="ARBA00030071"/>
    </source>
</evidence>
<dbReference type="Pfam" id="PF03626">
    <property type="entry name" value="COX4_pro"/>
    <property type="match status" value="1"/>
</dbReference>
<evidence type="ECO:0000256" key="2">
    <source>
        <dbReference type="ARBA" id="ARBA00008079"/>
    </source>
</evidence>
<dbReference type="GO" id="GO:0009486">
    <property type="term" value="F:cytochrome bo3 ubiquinol oxidase activity"/>
    <property type="evidence" value="ECO:0007669"/>
    <property type="project" value="InterPro"/>
</dbReference>
<dbReference type="EMBL" id="CP159578">
    <property type="protein sequence ID" value="XCJ77766.1"/>
    <property type="molecule type" value="Genomic_DNA"/>
</dbReference>
<evidence type="ECO:0000256" key="12">
    <source>
        <dbReference type="ARBA" id="ARBA00025694"/>
    </source>
</evidence>
<dbReference type="GO" id="GO:0005886">
    <property type="term" value="C:plasma membrane"/>
    <property type="evidence" value="ECO:0007669"/>
    <property type="project" value="UniProtKB-SubCell"/>
</dbReference>
<dbReference type="RefSeq" id="WP_035473382.1">
    <property type="nucleotide sequence ID" value="NZ_CP159578.1"/>
</dbReference>
<evidence type="ECO:0000256" key="16">
    <source>
        <dbReference type="ARBA" id="ARBA00032185"/>
    </source>
</evidence>
<evidence type="ECO:0000256" key="1">
    <source>
        <dbReference type="ARBA" id="ARBA00004651"/>
    </source>
</evidence>
<dbReference type="AlphaFoldDB" id="A0AB74UBA5"/>
<evidence type="ECO:0000256" key="9">
    <source>
        <dbReference type="ARBA" id="ARBA00022989"/>
    </source>
</evidence>
<evidence type="ECO:0000256" key="5">
    <source>
        <dbReference type="ARBA" id="ARBA00022448"/>
    </source>
</evidence>
<keyword evidence="10" id="KW-0560">Oxidoreductase</keyword>
<evidence type="ECO:0000256" key="3">
    <source>
        <dbReference type="ARBA" id="ARBA00011700"/>
    </source>
</evidence>
<feature type="transmembrane region" description="Helical" evidence="17">
    <location>
        <begin position="46"/>
        <end position="67"/>
    </location>
</feature>
<keyword evidence="7 17" id="KW-0812">Transmembrane</keyword>
<dbReference type="PANTHER" id="PTHR36835:SF1">
    <property type="entry name" value="CYTOCHROME BO(3) UBIQUINOL OXIDASE SUBUNIT 4"/>
    <property type="match status" value="1"/>
</dbReference>
<evidence type="ECO:0000256" key="10">
    <source>
        <dbReference type="ARBA" id="ARBA00023002"/>
    </source>
</evidence>
<sequence length="110" mass="11799">MSDIHTSHDGASHGSYKSYFIGLVLSIVLTLIAFGVVMAGGFSVPVMMVTVVVTAIAQVLVQLVLFMHLNTKAEGGWNFIAIVFTVGILGLIIGGSLWIMHNIHVNMMLN</sequence>
<accession>A0AB74UBA5</accession>
<evidence type="ECO:0000256" key="14">
    <source>
        <dbReference type="ARBA" id="ARBA00030211"/>
    </source>
</evidence>
<evidence type="ECO:0000256" key="15">
    <source>
        <dbReference type="ARBA" id="ARBA00031887"/>
    </source>
</evidence>
<evidence type="ECO:0000256" key="8">
    <source>
        <dbReference type="ARBA" id="ARBA00022982"/>
    </source>
</evidence>
<dbReference type="GO" id="GO:0015078">
    <property type="term" value="F:proton transmembrane transporter activity"/>
    <property type="evidence" value="ECO:0007669"/>
    <property type="project" value="TreeGrafter"/>
</dbReference>